<dbReference type="AlphaFoldDB" id="A0A2S3R903"/>
<dbReference type="EMBL" id="PDGH01000005">
    <property type="protein sequence ID" value="POB50156.1"/>
    <property type="molecule type" value="Genomic_DNA"/>
</dbReference>
<sequence>MRLWIADLTFNKVRKSKKETNRLINEQTKVKGHWLDRREGNKLNHVARDKKEGKSMTNRWRIKKNAP</sequence>
<evidence type="ECO:0000313" key="1">
    <source>
        <dbReference type="EMBL" id="POB50156.1"/>
    </source>
</evidence>
<organism evidence="1 2">
    <name type="scientific">Vibrio vulnificus</name>
    <dbReference type="NCBI Taxonomy" id="672"/>
    <lineage>
        <taxon>Bacteria</taxon>
        <taxon>Pseudomonadati</taxon>
        <taxon>Pseudomonadota</taxon>
        <taxon>Gammaproteobacteria</taxon>
        <taxon>Vibrionales</taxon>
        <taxon>Vibrionaceae</taxon>
        <taxon>Vibrio</taxon>
    </lineage>
</organism>
<evidence type="ECO:0000313" key="2">
    <source>
        <dbReference type="Proteomes" id="UP000237466"/>
    </source>
</evidence>
<protein>
    <submittedName>
        <fullName evidence="1">Uncharacterized protein</fullName>
    </submittedName>
</protein>
<accession>A0A2S3R903</accession>
<proteinExistence type="predicted"/>
<name>A0A2S3R903_VIBVL</name>
<gene>
    <name evidence="1" type="ORF">CRN52_00075</name>
</gene>
<reference evidence="1 2" key="1">
    <citation type="journal article" date="2018" name="Front. Microbiol.">
        <title>Phylogeny of Vibrio vulnificus from the Analysis of the Core-Genome: Implications for Intra-Species Taxonomy.</title>
        <authorList>
            <person name="Roig F.J."/>
            <person name="Gonzalez-Candelas F."/>
            <person name="Sanjuan E."/>
            <person name="Fouz B."/>
            <person name="Feil E.J."/>
            <person name="Llorens C."/>
            <person name="Baker-Austin C."/>
            <person name="Oliver J.D."/>
            <person name="Danin-Poleg Y."/>
            <person name="Gibas C.J."/>
            <person name="Kashi Y."/>
            <person name="Gulig P.A."/>
            <person name="Morrison S.S."/>
            <person name="Amaro C."/>
        </authorList>
    </citation>
    <scope>NUCLEOTIDE SEQUENCE [LARGE SCALE GENOMIC DNA]</scope>
    <source>
        <strain evidence="1 2">CECT4608</strain>
    </source>
</reference>
<dbReference type="Proteomes" id="UP000237466">
    <property type="component" value="Unassembled WGS sequence"/>
</dbReference>
<comment type="caution">
    <text evidence="1">The sequence shown here is derived from an EMBL/GenBank/DDBJ whole genome shotgun (WGS) entry which is preliminary data.</text>
</comment>